<accession>A0A6G3XAK7</accession>
<dbReference type="Gene3D" id="2.40.110.10">
    <property type="entry name" value="Butyryl-CoA Dehydrogenase, subunit A, domain 2"/>
    <property type="match status" value="1"/>
</dbReference>
<feature type="non-terminal residue" evidence="3">
    <location>
        <position position="1"/>
    </location>
</feature>
<dbReference type="GO" id="GO:0016627">
    <property type="term" value="F:oxidoreductase activity, acting on the CH-CH group of donors"/>
    <property type="evidence" value="ECO:0007669"/>
    <property type="project" value="InterPro"/>
</dbReference>
<proteinExistence type="predicted"/>
<dbReference type="EMBL" id="JAAGMN010005310">
    <property type="protein sequence ID" value="NEE14734.1"/>
    <property type="molecule type" value="Genomic_DNA"/>
</dbReference>
<dbReference type="GO" id="GO:0005886">
    <property type="term" value="C:plasma membrane"/>
    <property type="evidence" value="ECO:0007669"/>
    <property type="project" value="TreeGrafter"/>
</dbReference>
<dbReference type="InterPro" id="IPR037069">
    <property type="entry name" value="AcylCoA_DH/ox_N_sf"/>
</dbReference>
<evidence type="ECO:0000313" key="3">
    <source>
        <dbReference type="EMBL" id="NEE14734.1"/>
    </source>
</evidence>
<dbReference type="PANTHER" id="PTHR43292">
    <property type="entry name" value="ACYL-COA DEHYDROGENASE"/>
    <property type="match status" value="1"/>
</dbReference>
<reference evidence="3" key="1">
    <citation type="submission" date="2020-01" db="EMBL/GenBank/DDBJ databases">
        <title>Insect and environment-associated Actinomycetes.</title>
        <authorList>
            <person name="Currrie C."/>
            <person name="Chevrette M."/>
            <person name="Carlson C."/>
            <person name="Stubbendieck R."/>
            <person name="Wendt-Pienkowski E."/>
        </authorList>
    </citation>
    <scope>NUCLEOTIDE SEQUENCE</scope>
    <source>
        <strain evidence="3">SID7499</strain>
    </source>
</reference>
<evidence type="ECO:0000259" key="2">
    <source>
        <dbReference type="Pfam" id="PF02770"/>
    </source>
</evidence>
<evidence type="ECO:0000256" key="1">
    <source>
        <dbReference type="ARBA" id="ARBA00023002"/>
    </source>
</evidence>
<organism evidence="3">
    <name type="scientific">Streptomyces sp. SID7499</name>
    <dbReference type="NCBI Taxonomy" id="2706086"/>
    <lineage>
        <taxon>Bacteria</taxon>
        <taxon>Bacillati</taxon>
        <taxon>Actinomycetota</taxon>
        <taxon>Actinomycetes</taxon>
        <taxon>Kitasatosporales</taxon>
        <taxon>Streptomycetaceae</taxon>
        <taxon>Streptomyces</taxon>
    </lineage>
</organism>
<keyword evidence="1" id="KW-0560">Oxidoreductase</keyword>
<sequence length="74" mass="7788">EEQKQRHLPPVARGETLWCQGYSEPGAGSDLAGVRTAAVPDGAGGYAVTGQKIWTSLALDADWCFVLARTDPGS</sequence>
<feature type="non-terminal residue" evidence="3">
    <location>
        <position position="74"/>
    </location>
</feature>
<dbReference type="PANTHER" id="PTHR43292:SF3">
    <property type="entry name" value="ACYL-COA DEHYDROGENASE FADE29"/>
    <property type="match status" value="1"/>
</dbReference>
<dbReference type="GO" id="GO:0050660">
    <property type="term" value="F:flavin adenine dinucleotide binding"/>
    <property type="evidence" value="ECO:0007669"/>
    <property type="project" value="InterPro"/>
</dbReference>
<gene>
    <name evidence="3" type="ORF">G3M58_50740</name>
</gene>
<comment type="caution">
    <text evidence="3">The sequence shown here is derived from an EMBL/GenBank/DDBJ whole genome shotgun (WGS) entry which is preliminary data.</text>
</comment>
<protein>
    <submittedName>
        <fullName evidence="3">Acyl-CoA dehydrogenase</fullName>
    </submittedName>
</protein>
<dbReference type="InterPro" id="IPR046373">
    <property type="entry name" value="Acyl-CoA_Oxase/DH_mid-dom_sf"/>
</dbReference>
<dbReference type="InterPro" id="IPR006091">
    <property type="entry name" value="Acyl-CoA_Oxase/DH_mid-dom"/>
</dbReference>
<feature type="domain" description="Acyl-CoA oxidase/dehydrogenase middle" evidence="2">
    <location>
        <begin position="19"/>
        <end position="70"/>
    </location>
</feature>
<dbReference type="InterPro" id="IPR052161">
    <property type="entry name" value="Mycobact_Acyl-CoA_DH"/>
</dbReference>
<name>A0A6G3XAK7_9ACTN</name>
<dbReference type="SUPFAM" id="SSF56645">
    <property type="entry name" value="Acyl-CoA dehydrogenase NM domain-like"/>
    <property type="match status" value="1"/>
</dbReference>
<dbReference type="Pfam" id="PF02770">
    <property type="entry name" value="Acyl-CoA_dh_M"/>
    <property type="match status" value="1"/>
</dbReference>
<dbReference type="AlphaFoldDB" id="A0A6G3XAK7"/>
<dbReference type="Gene3D" id="1.10.540.10">
    <property type="entry name" value="Acyl-CoA dehydrogenase/oxidase, N-terminal domain"/>
    <property type="match status" value="1"/>
</dbReference>
<dbReference type="InterPro" id="IPR009100">
    <property type="entry name" value="AcylCoA_DH/oxidase_NM_dom_sf"/>
</dbReference>